<reference evidence="1 2" key="1">
    <citation type="submission" date="2019-01" db="EMBL/GenBank/DDBJ databases">
        <title>PMF-metabolizing Aryl O-demethylase.</title>
        <authorList>
            <person name="Kim M."/>
        </authorList>
    </citation>
    <scope>NUCLEOTIDE SEQUENCE [LARGE SCALE GENOMIC DNA]</scope>
    <source>
        <strain evidence="1 2">PMF1</strain>
    </source>
</reference>
<organism evidence="1 2">
    <name type="scientific">Blautia producta</name>
    <dbReference type="NCBI Taxonomy" id="33035"/>
    <lineage>
        <taxon>Bacteria</taxon>
        <taxon>Bacillati</taxon>
        <taxon>Bacillota</taxon>
        <taxon>Clostridia</taxon>
        <taxon>Lachnospirales</taxon>
        <taxon>Lachnospiraceae</taxon>
        <taxon>Blautia</taxon>
    </lineage>
</organism>
<dbReference type="KEGG" id="bpro:PMF13cell1_00733"/>
<accession>A0A4P6LTC2</accession>
<protein>
    <submittedName>
        <fullName evidence="1">Uncharacterized protein</fullName>
    </submittedName>
</protein>
<dbReference type="Proteomes" id="UP000289794">
    <property type="component" value="Chromosome"/>
</dbReference>
<gene>
    <name evidence="1" type="ORF">PMF13cell1_00733</name>
</gene>
<proteinExistence type="predicted"/>
<dbReference type="RefSeq" id="WP_165392350.1">
    <property type="nucleotide sequence ID" value="NZ_CP035945.1"/>
</dbReference>
<name>A0A4P6LTC2_9FIRM</name>
<evidence type="ECO:0000313" key="2">
    <source>
        <dbReference type="Proteomes" id="UP000289794"/>
    </source>
</evidence>
<evidence type="ECO:0000313" key="1">
    <source>
        <dbReference type="EMBL" id="QBE95219.1"/>
    </source>
</evidence>
<dbReference type="EMBL" id="CP035945">
    <property type="protein sequence ID" value="QBE95219.1"/>
    <property type="molecule type" value="Genomic_DNA"/>
</dbReference>
<dbReference type="AlphaFoldDB" id="A0A4P6LTC2"/>
<sequence length="69" mass="7977">MPLCMVIDKVSDTMKAEVLRYMQSFRISPADMCIILERVLSDVKDLKMLQYAALYHAEKEGRHESGKQD</sequence>